<keyword evidence="3" id="KW-1185">Reference proteome</keyword>
<organism evidence="2 3">
    <name type="scientific">Coccomyxa viridis</name>
    <dbReference type="NCBI Taxonomy" id="1274662"/>
    <lineage>
        <taxon>Eukaryota</taxon>
        <taxon>Viridiplantae</taxon>
        <taxon>Chlorophyta</taxon>
        <taxon>core chlorophytes</taxon>
        <taxon>Trebouxiophyceae</taxon>
        <taxon>Trebouxiophyceae incertae sedis</taxon>
        <taxon>Coccomyxaceae</taxon>
        <taxon>Coccomyxa</taxon>
    </lineage>
</organism>
<proteinExistence type="predicted"/>
<protein>
    <submittedName>
        <fullName evidence="2">Uncharacterized protein</fullName>
    </submittedName>
</protein>
<evidence type="ECO:0000313" key="3">
    <source>
        <dbReference type="Proteomes" id="UP001314263"/>
    </source>
</evidence>
<dbReference type="Proteomes" id="UP001314263">
    <property type="component" value="Unassembled WGS sequence"/>
</dbReference>
<feature type="region of interest" description="Disordered" evidence="1">
    <location>
        <begin position="259"/>
        <end position="346"/>
    </location>
</feature>
<feature type="region of interest" description="Disordered" evidence="1">
    <location>
        <begin position="200"/>
        <end position="232"/>
    </location>
</feature>
<feature type="compositionally biased region" description="Basic and acidic residues" evidence="1">
    <location>
        <begin position="273"/>
        <end position="291"/>
    </location>
</feature>
<dbReference type="AlphaFoldDB" id="A0AAV1I946"/>
<accession>A0AAV1I946</accession>
<evidence type="ECO:0000313" key="2">
    <source>
        <dbReference type="EMBL" id="CAK0782820.1"/>
    </source>
</evidence>
<dbReference type="EMBL" id="CAUYUE010000007">
    <property type="protein sequence ID" value="CAK0782820.1"/>
    <property type="molecule type" value="Genomic_DNA"/>
</dbReference>
<feature type="compositionally biased region" description="Basic residues" evidence="1">
    <location>
        <begin position="292"/>
        <end position="318"/>
    </location>
</feature>
<gene>
    <name evidence="2" type="ORF">CVIRNUC_006015</name>
</gene>
<feature type="region of interest" description="Disordered" evidence="1">
    <location>
        <begin position="393"/>
        <end position="440"/>
    </location>
</feature>
<evidence type="ECO:0000256" key="1">
    <source>
        <dbReference type="SAM" id="MobiDB-lite"/>
    </source>
</evidence>
<name>A0AAV1I946_9CHLO</name>
<reference evidence="2 3" key="1">
    <citation type="submission" date="2023-10" db="EMBL/GenBank/DDBJ databases">
        <authorList>
            <person name="Maclean D."/>
            <person name="Macfadyen A."/>
        </authorList>
    </citation>
    <scope>NUCLEOTIDE SEQUENCE [LARGE SCALE GENOMIC DNA]</scope>
</reference>
<feature type="compositionally biased region" description="Acidic residues" evidence="1">
    <location>
        <begin position="259"/>
        <end position="270"/>
    </location>
</feature>
<sequence length="440" mass="50550">MAPFPPEATCVLPMSANEYYAIQNQPSFRSLFASVMDLELEILDVWEKDGISCERVRNRPNYEKWVPKIGRKFVKPDDIAFIDETEYAPKSQAKPPYSMRINSILPLLGDRVQIRRVVIITEVDEGHCRHTITGEVKVRIVGIGKLVEKYVMENTISALGLLDSVVARYKKVRESIQADQAPADLPDDLKLLLQEPYQNAHPVPSEDVSAQTGFAAQESDAEDSALSSPRRLDRSSTVFYDVEDKLWDTDMDIEKYLESSDEEIGAEEQDGSGGDKRLPPDEEKPPDISSRREKKHNLRARMRVRRHADKERRHRRSERTREFFDNLGQSMRRRRSDAISSGQADLLSSRGEKEEVLRWNEDKERWERVWESSRPAHIPHAFEKVFSPLTKAMDRMRSHRDRDVPTDSEESVTEEACSPPKPSKSSKFFSNLSINKHKVG</sequence>
<comment type="caution">
    <text evidence="2">The sequence shown here is derived from an EMBL/GenBank/DDBJ whole genome shotgun (WGS) entry which is preliminary data.</text>
</comment>
<feature type="compositionally biased region" description="Basic and acidic residues" evidence="1">
    <location>
        <begin position="393"/>
        <end position="405"/>
    </location>
</feature>